<accession>B4VPW2</accession>
<protein>
    <recommendedName>
        <fullName evidence="4">Isochorismate synthase</fullName>
    </recommendedName>
</protein>
<keyword evidence="3" id="KW-1185">Reference proteome</keyword>
<name>B4VPW2_9CYAN</name>
<dbReference type="EMBL" id="DS989847">
    <property type="protein sequence ID" value="EDX76044.1"/>
    <property type="molecule type" value="Genomic_DNA"/>
</dbReference>
<feature type="region of interest" description="Disordered" evidence="1">
    <location>
        <begin position="23"/>
        <end position="46"/>
    </location>
</feature>
<proteinExistence type="predicted"/>
<reference evidence="2 3" key="1">
    <citation type="submission" date="2008-07" db="EMBL/GenBank/DDBJ databases">
        <authorList>
            <person name="Tandeau de Marsac N."/>
            <person name="Ferriera S."/>
            <person name="Johnson J."/>
            <person name="Kravitz S."/>
            <person name="Beeson K."/>
            <person name="Sutton G."/>
            <person name="Rogers Y.-H."/>
            <person name="Friedman R."/>
            <person name="Frazier M."/>
            <person name="Venter J.C."/>
        </authorList>
    </citation>
    <scope>NUCLEOTIDE SEQUENCE [LARGE SCALE GENOMIC DNA]</scope>
    <source>
        <strain evidence="2 3">PCC 7420</strain>
    </source>
</reference>
<gene>
    <name evidence="2" type="ORF">MC7420_5478</name>
</gene>
<sequence length="46" mass="5421">MTVLERVQEMFDYLWGGVKRIFGANDDEYPDTGVQPFEGDRPKERK</sequence>
<evidence type="ECO:0008006" key="4">
    <source>
        <dbReference type="Google" id="ProtNLM"/>
    </source>
</evidence>
<evidence type="ECO:0000313" key="3">
    <source>
        <dbReference type="Proteomes" id="UP000003835"/>
    </source>
</evidence>
<dbReference type="Proteomes" id="UP000003835">
    <property type="component" value="Unassembled WGS sequence"/>
</dbReference>
<evidence type="ECO:0000313" key="2">
    <source>
        <dbReference type="EMBL" id="EDX76044.1"/>
    </source>
</evidence>
<organism evidence="2 3">
    <name type="scientific">Coleofasciculus chthonoplastes PCC 7420</name>
    <dbReference type="NCBI Taxonomy" id="118168"/>
    <lineage>
        <taxon>Bacteria</taxon>
        <taxon>Bacillati</taxon>
        <taxon>Cyanobacteriota</taxon>
        <taxon>Cyanophyceae</taxon>
        <taxon>Coleofasciculales</taxon>
        <taxon>Coleofasciculaceae</taxon>
        <taxon>Coleofasciculus</taxon>
    </lineage>
</organism>
<evidence type="ECO:0000256" key="1">
    <source>
        <dbReference type="SAM" id="MobiDB-lite"/>
    </source>
</evidence>
<dbReference type="HOGENOM" id="CLU_207600_1_0_3"/>
<dbReference type="RefSeq" id="WP_006100528.1">
    <property type="nucleotide sequence ID" value="NZ_DS989847.1"/>
</dbReference>
<dbReference type="AlphaFoldDB" id="B4VPW2"/>